<evidence type="ECO:0000313" key="5">
    <source>
        <dbReference type="EMBL" id="CAD8111306.1"/>
    </source>
</evidence>
<evidence type="ECO:0000256" key="2">
    <source>
        <dbReference type="ARBA" id="ARBA00022801"/>
    </source>
</evidence>
<evidence type="ECO:0000256" key="3">
    <source>
        <dbReference type="ARBA" id="ARBA00022807"/>
    </source>
</evidence>
<proteinExistence type="predicted"/>
<gene>
    <name evidence="5" type="ORF">PPRIM_AZ9-3.1.T1470045</name>
</gene>
<dbReference type="PANTHER" id="PTHR46915">
    <property type="entry name" value="UBIQUITIN-LIKE PROTEASE 4-RELATED"/>
    <property type="match status" value="1"/>
</dbReference>
<comment type="caution">
    <text evidence="5">The sequence shown here is derived from an EMBL/GenBank/DDBJ whole genome shotgun (WGS) entry which is preliminary data.</text>
</comment>
<dbReference type="InterPro" id="IPR003653">
    <property type="entry name" value="Peptidase_C48_C"/>
</dbReference>
<keyword evidence="1" id="KW-0645">Protease</keyword>
<keyword evidence="3" id="KW-0788">Thiol protease</keyword>
<dbReference type="OMA" id="RFARFQD"/>
<dbReference type="GO" id="GO:0006508">
    <property type="term" value="P:proteolysis"/>
    <property type="evidence" value="ECO:0007669"/>
    <property type="project" value="UniProtKB-KW"/>
</dbReference>
<protein>
    <recommendedName>
        <fullName evidence="4">Ubiquitin-like protease family profile domain-containing protein</fullName>
    </recommendedName>
</protein>
<dbReference type="AlphaFoldDB" id="A0A8S1Q6S2"/>
<name>A0A8S1Q6S2_PARPR</name>
<dbReference type="Proteomes" id="UP000688137">
    <property type="component" value="Unassembled WGS sequence"/>
</dbReference>
<evidence type="ECO:0000259" key="4">
    <source>
        <dbReference type="PROSITE" id="PS50600"/>
    </source>
</evidence>
<feature type="domain" description="Ubiquitin-like protease family profile" evidence="4">
    <location>
        <begin position="161"/>
        <end position="352"/>
    </location>
</feature>
<accession>A0A8S1Q6S2</accession>
<reference evidence="5" key="1">
    <citation type="submission" date="2021-01" db="EMBL/GenBank/DDBJ databases">
        <authorList>
            <consortium name="Genoscope - CEA"/>
            <person name="William W."/>
        </authorList>
    </citation>
    <scope>NUCLEOTIDE SEQUENCE</scope>
</reference>
<sequence length="467" mass="56395">MSEQQKQPNIINYFQQYKQGIQNAFKILEEVDFELPEEEVKQKVQKQIEEQKQPIEPKFISQADIKRALENFDKLICQLQLVTPLYSDPKYLNFESNDRTKRQTQMKHQQMWDQIKLQQKERFARFQDQEILERILELDSQLKEDYEYNFQFSSGTQKKTIQIKYHDVLKLNPPNYLNDGIINFYLKFIEFELLDESLRSKTYIFNTYFVEKLCPFDKLQTIQQNDNHRINELFKQSYEHIKRWVKEDLTDKEYLLFPINLPEHWSLLIAHKQSKSFQDSVIIYLDSFGIIDQKLVTIIKMYLHKMQCDKIQSDVNYNDSPIKQIPAYQLLVPRQVNYVDCGAFLLEYAESFLSNPNYLLSDFESQEGIYKLKLFPRTLVNKKRLLIKQLLIELVELGKEKALINYKQRRQEIIESCYTNEDEYDKIDQDLFKEFLNQKNSINVNNEQQRSMLLDFYMNPQQNYYEQ</sequence>
<organism evidence="5 6">
    <name type="scientific">Paramecium primaurelia</name>
    <dbReference type="NCBI Taxonomy" id="5886"/>
    <lineage>
        <taxon>Eukaryota</taxon>
        <taxon>Sar</taxon>
        <taxon>Alveolata</taxon>
        <taxon>Ciliophora</taxon>
        <taxon>Intramacronucleata</taxon>
        <taxon>Oligohymenophorea</taxon>
        <taxon>Peniculida</taxon>
        <taxon>Parameciidae</taxon>
        <taxon>Paramecium</taxon>
    </lineage>
</organism>
<dbReference type="PANTHER" id="PTHR46915:SF2">
    <property type="entry name" value="UBIQUITIN-LIKE PROTEASE 4"/>
    <property type="match status" value="1"/>
</dbReference>
<keyword evidence="2" id="KW-0378">Hydrolase</keyword>
<evidence type="ECO:0000313" key="6">
    <source>
        <dbReference type="Proteomes" id="UP000688137"/>
    </source>
</evidence>
<evidence type="ECO:0000256" key="1">
    <source>
        <dbReference type="ARBA" id="ARBA00022670"/>
    </source>
</evidence>
<dbReference type="PROSITE" id="PS50600">
    <property type="entry name" value="ULP_PROTEASE"/>
    <property type="match status" value="1"/>
</dbReference>
<dbReference type="Pfam" id="PF02902">
    <property type="entry name" value="Peptidase_C48"/>
    <property type="match status" value="1"/>
</dbReference>
<dbReference type="EMBL" id="CAJJDM010000151">
    <property type="protein sequence ID" value="CAD8111306.1"/>
    <property type="molecule type" value="Genomic_DNA"/>
</dbReference>
<keyword evidence="6" id="KW-1185">Reference proteome</keyword>
<dbReference type="GO" id="GO:0008234">
    <property type="term" value="F:cysteine-type peptidase activity"/>
    <property type="evidence" value="ECO:0007669"/>
    <property type="project" value="UniProtKB-KW"/>
</dbReference>